<evidence type="ECO:0000256" key="1">
    <source>
        <dbReference type="SAM" id="SignalP"/>
    </source>
</evidence>
<evidence type="ECO:0000313" key="3">
    <source>
        <dbReference type="Proteomes" id="UP001469553"/>
    </source>
</evidence>
<dbReference type="Proteomes" id="UP001469553">
    <property type="component" value="Unassembled WGS sequence"/>
</dbReference>
<accession>A0ABV0ZGA4</accession>
<evidence type="ECO:0008006" key="4">
    <source>
        <dbReference type="Google" id="ProtNLM"/>
    </source>
</evidence>
<feature type="signal peptide" evidence="1">
    <location>
        <begin position="1"/>
        <end position="20"/>
    </location>
</feature>
<keyword evidence="3" id="KW-1185">Reference proteome</keyword>
<name>A0ABV0ZGA4_9TELE</name>
<feature type="chain" id="PRO_5047222066" description="Secreted protein" evidence="1">
    <location>
        <begin position="21"/>
        <end position="130"/>
    </location>
</feature>
<organism evidence="2 3">
    <name type="scientific">Ameca splendens</name>
    <dbReference type="NCBI Taxonomy" id="208324"/>
    <lineage>
        <taxon>Eukaryota</taxon>
        <taxon>Metazoa</taxon>
        <taxon>Chordata</taxon>
        <taxon>Craniata</taxon>
        <taxon>Vertebrata</taxon>
        <taxon>Euteleostomi</taxon>
        <taxon>Actinopterygii</taxon>
        <taxon>Neopterygii</taxon>
        <taxon>Teleostei</taxon>
        <taxon>Neoteleostei</taxon>
        <taxon>Acanthomorphata</taxon>
        <taxon>Ovalentaria</taxon>
        <taxon>Atherinomorphae</taxon>
        <taxon>Cyprinodontiformes</taxon>
        <taxon>Goodeidae</taxon>
        <taxon>Ameca</taxon>
    </lineage>
</organism>
<sequence>MYHSFLFLNCFLVHLPFKHAVFPTPLLHPGRSYTSMHSNISLRHRSKSCRAAHSSGFSHLQSRPPLSISETSSALLSERRISVIPIPLLSSTFFSNMASRFFYHITNPSLPKLRPNSLNQEFARLVYSRH</sequence>
<dbReference type="EMBL" id="JAHRIP010060475">
    <property type="protein sequence ID" value="MEQ2304882.1"/>
    <property type="molecule type" value="Genomic_DNA"/>
</dbReference>
<gene>
    <name evidence="2" type="ORF">AMECASPLE_031898</name>
</gene>
<comment type="caution">
    <text evidence="2">The sequence shown here is derived from an EMBL/GenBank/DDBJ whole genome shotgun (WGS) entry which is preliminary data.</text>
</comment>
<evidence type="ECO:0000313" key="2">
    <source>
        <dbReference type="EMBL" id="MEQ2304882.1"/>
    </source>
</evidence>
<reference evidence="2 3" key="1">
    <citation type="submission" date="2021-06" db="EMBL/GenBank/DDBJ databases">
        <authorList>
            <person name="Palmer J.M."/>
        </authorList>
    </citation>
    <scope>NUCLEOTIDE SEQUENCE [LARGE SCALE GENOMIC DNA]</scope>
    <source>
        <strain evidence="2 3">AS_MEX2019</strain>
        <tissue evidence="2">Muscle</tissue>
    </source>
</reference>
<proteinExistence type="predicted"/>
<protein>
    <recommendedName>
        <fullName evidence="4">Secreted protein</fullName>
    </recommendedName>
</protein>
<keyword evidence="1" id="KW-0732">Signal</keyword>